<feature type="transmembrane region" description="Helical" evidence="2">
    <location>
        <begin position="414"/>
        <end position="435"/>
    </location>
</feature>
<name>A0A1X2GV52_9FUNG</name>
<evidence type="ECO:0000313" key="3">
    <source>
        <dbReference type="EMBL" id="ORX61913.1"/>
    </source>
</evidence>
<dbReference type="AlphaFoldDB" id="A0A1X2GV52"/>
<feature type="transmembrane region" description="Helical" evidence="2">
    <location>
        <begin position="606"/>
        <end position="630"/>
    </location>
</feature>
<keyword evidence="2" id="KW-1133">Transmembrane helix</keyword>
<dbReference type="OrthoDB" id="301415at2759"/>
<dbReference type="STRING" id="101127.A0A1X2GV52"/>
<keyword evidence="2" id="KW-0812">Transmembrane</keyword>
<gene>
    <name evidence="3" type="ORF">DM01DRAFT_1369830</name>
</gene>
<comment type="caution">
    <text evidence="3">The sequence shown here is derived from an EMBL/GenBank/DDBJ whole genome shotgun (WGS) entry which is preliminary data.</text>
</comment>
<feature type="region of interest" description="Disordered" evidence="1">
    <location>
        <begin position="72"/>
        <end position="91"/>
    </location>
</feature>
<keyword evidence="2" id="KW-0472">Membrane</keyword>
<proteinExistence type="predicted"/>
<feature type="transmembrane region" description="Helical" evidence="2">
    <location>
        <begin position="455"/>
        <end position="479"/>
    </location>
</feature>
<evidence type="ECO:0000256" key="2">
    <source>
        <dbReference type="SAM" id="Phobius"/>
    </source>
</evidence>
<dbReference type="Proteomes" id="UP000242146">
    <property type="component" value="Unassembled WGS sequence"/>
</dbReference>
<sequence>MSDSENQQVPEVNERTRLLGAATTTTSASYNGHVESQVVTIGASTSVSVHESTVPLDQLTDHIQHILVYGEKGTRGSSSSSSVCSQKQKRSTQIVVGDEPVEAGVVVEEHKAEKQMRKRDLVATSLKFATERWMEDQGMDPEQIMNPNTASGLGPLPLIQHAPAPVGNGFQTENVQQVWGVAKNASACAVLGLLSERRQGKLSLTQDGDATLQRLALSTLEHGIKQTSAKDMLRQEMLLKPMLGNKSALQWALDNDCHIFLDDENVVATVKQSWRYGDIEWRSNPDHPFQAWNTTNGGRDHWQSAFSKQWIANFFARWASPRYQGLIGIFSVLVYIGFHLATLFNDAYTDDSLASYEYFYYVLVVSDLILQRPSHALQQPATYIGLGCALLLSSSFAIRCWAMCAQDIQTKYRLFYASYIFLTVATPVLFLRLFVWVNDGCWPVYKINFIVRKCVIGAAWVYQVGFLTLLGFWVGLVALQRDDIPPLLMLQHLILGALHAPEIGDTLYFQPRAASILLIGYLLVMVVFLGSMLTASFFVTLFTLQQHTPWDKKQRHMEAERCSKPAVYGMFIPNVAFALIFGFIAWLIRKINPRASLVWLNRVSQVIWFIIFLPIILLVGLFDLILYLIFK</sequence>
<feature type="transmembrane region" description="Helical" evidence="2">
    <location>
        <begin position="565"/>
        <end position="586"/>
    </location>
</feature>
<feature type="transmembrane region" description="Helical" evidence="2">
    <location>
        <begin position="325"/>
        <end position="344"/>
    </location>
</feature>
<organism evidence="3 4">
    <name type="scientific">Hesseltinella vesiculosa</name>
    <dbReference type="NCBI Taxonomy" id="101127"/>
    <lineage>
        <taxon>Eukaryota</taxon>
        <taxon>Fungi</taxon>
        <taxon>Fungi incertae sedis</taxon>
        <taxon>Mucoromycota</taxon>
        <taxon>Mucoromycotina</taxon>
        <taxon>Mucoromycetes</taxon>
        <taxon>Mucorales</taxon>
        <taxon>Cunninghamellaceae</taxon>
        <taxon>Hesseltinella</taxon>
    </lineage>
</organism>
<evidence type="ECO:0000313" key="4">
    <source>
        <dbReference type="Proteomes" id="UP000242146"/>
    </source>
</evidence>
<accession>A0A1X2GV52</accession>
<reference evidence="3 4" key="1">
    <citation type="submission" date="2016-07" db="EMBL/GenBank/DDBJ databases">
        <title>Pervasive Adenine N6-methylation of Active Genes in Fungi.</title>
        <authorList>
            <consortium name="DOE Joint Genome Institute"/>
            <person name="Mondo S.J."/>
            <person name="Dannebaum R.O."/>
            <person name="Kuo R.C."/>
            <person name="Labutti K."/>
            <person name="Haridas S."/>
            <person name="Kuo A."/>
            <person name="Salamov A."/>
            <person name="Ahrendt S.R."/>
            <person name="Lipzen A."/>
            <person name="Sullivan W."/>
            <person name="Andreopoulos W.B."/>
            <person name="Clum A."/>
            <person name="Lindquist E."/>
            <person name="Daum C."/>
            <person name="Ramamoorthy G.K."/>
            <person name="Gryganskyi A."/>
            <person name="Culley D."/>
            <person name="Magnuson J.K."/>
            <person name="James T.Y."/>
            <person name="O'Malley M.A."/>
            <person name="Stajich J.E."/>
            <person name="Spatafora J.W."/>
            <person name="Visel A."/>
            <person name="Grigoriev I.V."/>
        </authorList>
    </citation>
    <scope>NUCLEOTIDE SEQUENCE [LARGE SCALE GENOMIC DNA]</scope>
    <source>
        <strain evidence="3 4">NRRL 3301</strain>
    </source>
</reference>
<feature type="transmembrane region" description="Helical" evidence="2">
    <location>
        <begin position="516"/>
        <end position="544"/>
    </location>
</feature>
<feature type="transmembrane region" description="Helical" evidence="2">
    <location>
        <begin position="381"/>
        <end position="402"/>
    </location>
</feature>
<dbReference type="EMBL" id="MCGT01000002">
    <property type="protein sequence ID" value="ORX61913.1"/>
    <property type="molecule type" value="Genomic_DNA"/>
</dbReference>
<keyword evidence="4" id="KW-1185">Reference proteome</keyword>
<protein>
    <submittedName>
        <fullName evidence="3">Uncharacterized protein</fullName>
    </submittedName>
</protein>
<evidence type="ECO:0000256" key="1">
    <source>
        <dbReference type="SAM" id="MobiDB-lite"/>
    </source>
</evidence>